<keyword evidence="2" id="KW-1185">Reference proteome</keyword>
<dbReference type="AlphaFoldDB" id="A0A1H5ZSR4"/>
<evidence type="ECO:0000313" key="1">
    <source>
        <dbReference type="EMBL" id="SEG39034.1"/>
    </source>
</evidence>
<organism evidence="1 2">
    <name type="scientific">Bryocella elongata</name>
    <dbReference type="NCBI Taxonomy" id="863522"/>
    <lineage>
        <taxon>Bacteria</taxon>
        <taxon>Pseudomonadati</taxon>
        <taxon>Acidobacteriota</taxon>
        <taxon>Terriglobia</taxon>
        <taxon>Terriglobales</taxon>
        <taxon>Acidobacteriaceae</taxon>
        <taxon>Bryocella</taxon>
    </lineage>
</organism>
<gene>
    <name evidence="1" type="ORF">SAMN05421819_2847</name>
</gene>
<reference evidence="1 2" key="1">
    <citation type="submission" date="2016-10" db="EMBL/GenBank/DDBJ databases">
        <authorList>
            <person name="de Groot N.N."/>
        </authorList>
    </citation>
    <scope>NUCLEOTIDE SEQUENCE [LARGE SCALE GENOMIC DNA]</scope>
    <source>
        <strain evidence="1 2">DSM 22489</strain>
    </source>
</reference>
<dbReference type="OrthoDB" id="9797093at2"/>
<dbReference type="RefSeq" id="WP_160115157.1">
    <property type="nucleotide sequence ID" value="NZ_FNVA01000004.1"/>
</dbReference>
<dbReference type="Pfam" id="PF05973">
    <property type="entry name" value="Gp49"/>
    <property type="match status" value="1"/>
</dbReference>
<accession>A0A1H5ZSR4</accession>
<dbReference type="EMBL" id="FNVA01000004">
    <property type="protein sequence ID" value="SEG39034.1"/>
    <property type="molecule type" value="Genomic_DNA"/>
</dbReference>
<sequence>MPPPERNRIASISWEGDSWKVLKSWPKPIQWDFGNSLREMQHGRPARLTVRPMQSIGAGVFELKDADEKTWYRMVYLARIEDTIYVLDCFEKDTAKTERKDLNTATSRLSQVKQRILEERRHEKRKPKQ</sequence>
<protein>
    <submittedName>
        <fullName evidence="1">Phage-related protein</fullName>
    </submittedName>
</protein>
<evidence type="ECO:0000313" key="2">
    <source>
        <dbReference type="Proteomes" id="UP000236728"/>
    </source>
</evidence>
<proteinExistence type="predicted"/>
<dbReference type="InterPro" id="IPR009241">
    <property type="entry name" value="HigB-like"/>
</dbReference>
<dbReference type="Proteomes" id="UP000236728">
    <property type="component" value="Unassembled WGS sequence"/>
</dbReference>
<name>A0A1H5ZSR4_9BACT</name>